<dbReference type="PANTHER" id="PTHR43065">
    <property type="entry name" value="SENSOR HISTIDINE KINASE"/>
    <property type="match status" value="1"/>
</dbReference>
<dbReference type="SUPFAM" id="SSF47384">
    <property type="entry name" value="Homodimeric domain of signal transducing histidine kinase"/>
    <property type="match status" value="1"/>
</dbReference>
<dbReference type="Proteomes" id="UP000373449">
    <property type="component" value="Unassembled WGS sequence"/>
</dbReference>
<dbReference type="EMBL" id="CAADJA010000002">
    <property type="protein sequence ID" value="VFS46801.1"/>
    <property type="molecule type" value="Genomic_DNA"/>
</dbReference>
<evidence type="ECO:0000313" key="12">
    <source>
        <dbReference type="EMBL" id="PHI28753.1"/>
    </source>
</evidence>
<keyword evidence="9" id="KW-1133">Transmembrane helix</keyword>
<evidence type="ECO:0000313" key="13">
    <source>
        <dbReference type="EMBL" id="VFS46801.1"/>
    </source>
</evidence>
<sequence length="607" mass="67094">MAGYIKSICLILLLYGANPVFAAEADPEQPSDRQIQIVDVGILATRGEMAAIARWQPLMDWLDSRIPQTRFQLHPYSLDQMATAVKTQSVDFIITNPGQSVQLGRQYSLSWLATLRSPHQGGTGLAIGSAFVVRATSPYQHIQDLKGRPVAAVSEMAFGGYLTLKREMQQAGIDPTGFFSAVDFSGFPLDAIIYKLRDGGVEGAILPVCQLEDMVRDGLIAQQDFRVLNNQAPQGFGCQTSTRLYPNWSFAKTGKAPEALAKQVSRALLALPEDHPAAKAADSLGWTTPISQLVIDKLYQDLDLHPWQNPWWKEALVWLKVNQQWGWLLVILIVVLNAYHFLLEYRFNQNQKRLLKTQSELNEKIAMLEHAQRVAIVGELGASIAHEISQPLAAIQNYSHGGLVRIQKGHSAADLQPVLENIKHQVTRASEIVQRLRGLINKRATVKVLSDIPAIVNDTLLLLKHESERRRVKMVFSVEGQPRLILVDPVGFQQLILNIVKNGMDACTAENARRPLIEIQLAFRAKDIVVRVADNGKGLDAPADTLQSAFYSTKDDGLGLGLAICTDVVKSHHGVLTMNNRDTGGCIVEILLPANDADEQREQGKTT</sequence>
<dbReference type="GO" id="GO:0005524">
    <property type="term" value="F:ATP binding"/>
    <property type="evidence" value="ECO:0007669"/>
    <property type="project" value="UniProtKB-KW"/>
</dbReference>
<dbReference type="PRINTS" id="PR00344">
    <property type="entry name" value="BCTRLSENSOR"/>
</dbReference>
<keyword evidence="6 12" id="KW-0418">Kinase</keyword>
<dbReference type="SUPFAM" id="SSF55874">
    <property type="entry name" value="ATPase domain of HSP90 chaperone/DNA topoisomerase II/histidine kinase"/>
    <property type="match status" value="1"/>
</dbReference>
<dbReference type="EC" id="2.7.13.3" evidence="2"/>
<organism evidence="12 14">
    <name type="scientific">Budvicia aquatica</name>
    <dbReference type="NCBI Taxonomy" id="82979"/>
    <lineage>
        <taxon>Bacteria</taxon>
        <taxon>Pseudomonadati</taxon>
        <taxon>Pseudomonadota</taxon>
        <taxon>Gammaproteobacteria</taxon>
        <taxon>Enterobacterales</taxon>
        <taxon>Budviciaceae</taxon>
        <taxon>Budvicia</taxon>
    </lineage>
</organism>
<keyword evidence="5" id="KW-0547">Nucleotide-binding</keyword>
<dbReference type="InterPro" id="IPR003594">
    <property type="entry name" value="HATPase_dom"/>
</dbReference>
<evidence type="ECO:0000256" key="3">
    <source>
        <dbReference type="ARBA" id="ARBA00022553"/>
    </source>
</evidence>
<evidence type="ECO:0000256" key="8">
    <source>
        <dbReference type="ARBA" id="ARBA00023012"/>
    </source>
</evidence>
<protein>
    <recommendedName>
        <fullName evidence="2">histidine kinase</fullName>
        <ecNumber evidence="2">2.7.13.3</ecNumber>
    </recommendedName>
</protein>
<feature type="domain" description="Histidine kinase" evidence="11">
    <location>
        <begin position="383"/>
        <end position="596"/>
    </location>
</feature>
<keyword evidence="3" id="KW-0597">Phosphoprotein</keyword>
<keyword evidence="10" id="KW-0732">Signal</keyword>
<dbReference type="SMART" id="SM00387">
    <property type="entry name" value="HATPase_c"/>
    <property type="match status" value="1"/>
</dbReference>
<dbReference type="STRING" id="1111728.GCA_000427805_02382"/>
<keyword evidence="7" id="KW-0067">ATP-binding</keyword>
<dbReference type="Pfam" id="PF00512">
    <property type="entry name" value="HisKA"/>
    <property type="match status" value="1"/>
</dbReference>
<keyword evidence="8" id="KW-0902">Two-component regulatory system</keyword>
<keyword evidence="4 13" id="KW-0808">Transferase</keyword>
<dbReference type="Gene3D" id="3.30.565.10">
    <property type="entry name" value="Histidine kinase-like ATPase, C-terminal domain"/>
    <property type="match status" value="1"/>
</dbReference>
<proteinExistence type="predicted"/>
<dbReference type="Proteomes" id="UP000224974">
    <property type="component" value="Unassembled WGS sequence"/>
</dbReference>
<dbReference type="AlphaFoldDB" id="A0A2C6DJ37"/>
<keyword evidence="9" id="KW-0472">Membrane</keyword>
<dbReference type="InterPro" id="IPR004358">
    <property type="entry name" value="Sig_transdc_His_kin-like_C"/>
</dbReference>
<gene>
    <name evidence="13" type="primary">fixL_2</name>
    <name evidence="12" type="ORF">CRN84_05190</name>
    <name evidence="13" type="ORF">NCTC12282_01731</name>
</gene>
<evidence type="ECO:0000256" key="7">
    <source>
        <dbReference type="ARBA" id="ARBA00022840"/>
    </source>
</evidence>
<keyword evidence="14" id="KW-1185">Reference proteome</keyword>
<dbReference type="RefSeq" id="WP_051323344.1">
    <property type="nucleotide sequence ID" value="NZ_CAADJA010000002.1"/>
</dbReference>
<dbReference type="InterPro" id="IPR036890">
    <property type="entry name" value="HATPase_C_sf"/>
</dbReference>
<reference evidence="12" key="2">
    <citation type="submission" date="2017-09" db="EMBL/GenBank/DDBJ databases">
        <title>FDA dAtabase for Regulatory Grade micrObial Sequences (FDA-ARGOS): Supporting development and validation of Infectious Disease Dx tests.</title>
        <authorList>
            <person name="Minogue T."/>
            <person name="Wolcott M."/>
            <person name="Wasieloski L."/>
            <person name="Aguilar W."/>
            <person name="Moore D."/>
            <person name="Tallon L.J."/>
            <person name="Sadzewicz L."/>
            <person name="Ott S."/>
            <person name="Zhao X."/>
            <person name="Nagaraj S."/>
            <person name="Vavikolanu K."/>
            <person name="Aluvathingal J."/>
            <person name="Nadendla S."/>
            <person name="Sichtig H."/>
        </authorList>
    </citation>
    <scope>NUCLEOTIDE SEQUENCE</scope>
    <source>
        <strain evidence="12">FDAARGOS_387</strain>
    </source>
</reference>
<dbReference type="Gene3D" id="3.40.190.10">
    <property type="entry name" value="Periplasmic binding protein-like II"/>
    <property type="match status" value="1"/>
</dbReference>
<dbReference type="Pfam" id="PF02518">
    <property type="entry name" value="HATPase_c"/>
    <property type="match status" value="1"/>
</dbReference>
<evidence type="ECO:0000313" key="14">
    <source>
        <dbReference type="Proteomes" id="UP000224974"/>
    </source>
</evidence>
<dbReference type="GO" id="GO:0000155">
    <property type="term" value="F:phosphorelay sensor kinase activity"/>
    <property type="evidence" value="ECO:0007669"/>
    <property type="project" value="InterPro"/>
</dbReference>
<dbReference type="PANTHER" id="PTHR43065:SF10">
    <property type="entry name" value="PEROXIDE STRESS-ACTIVATED HISTIDINE KINASE MAK3"/>
    <property type="match status" value="1"/>
</dbReference>
<evidence type="ECO:0000313" key="15">
    <source>
        <dbReference type="Proteomes" id="UP000373449"/>
    </source>
</evidence>
<evidence type="ECO:0000256" key="4">
    <source>
        <dbReference type="ARBA" id="ARBA00022679"/>
    </source>
</evidence>
<feature type="chain" id="PRO_5033301030" description="histidine kinase" evidence="10">
    <location>
        <begin position="23"/>
        <end position="607"/>
    </location>
</feature>
<dbReference type="Pfam" id="PF12974">
    <property type="entry name" value="Phosphonate-bd"/>
    <property type="match status" value="1"/>
</dbReference>
<evidence type="ECO:0000256" key="9">
    <source>
        <dbReference type="SAM" id="Phobius"/>
    </source>
</evidence>
<reference evidence="14" key="1">
    <citation type="submission" date="2017-09" db="EMBL/GenBank/DDBJ databases">
        <title>FDA dAtabase for Regulatory Grade micrObial Sequences (FDA-ARGOS): Supporting development and validation of Infectious Disease Dx tests.</title>
        <authorList>
            <person name="Minogue T."/>
            <person name="Wolcott M."/>
            <person name="Wasieloski L."/>
            <person name="Aguilar W."/>
            <person name="Moore D."/>
            <person name="Tallon L."/>
            <person name="Sadzewicz L."/>
            <person name="Ott S."/>
            <person name="Zhao X."/>
            <person name="Nagaraj S."/>
            <person name="Vavikolanu K."/>
            <person name="Aluvathingal J."/>
            <person name="Nadendla S."/>
            <person name="Sichtig H."/>
        </authorList>
    </citation>
    <scope>NUCLEOTIDE SEQUENCE [LARGE SCALE GENOMIC DNA]</scope>
    <source>
        <strain evidence="14">FDAARGOS_387</strain>
    </source>
</reference>
<evidence type="ECO:0000256" key="6">
    <source>
        <dbReference type="ARBA" id="ARBA00022777"/>
    </source>
</evidence>
<dbReference type="InterPro" id="IPR036097">
    <property type="entry name" value="HisK_dim/P_sf"/>
</dbReference>
<feature type="transmembrane region" description="Helical" evidence="9">
    <location>
        <begin position="325"/>
        <end position="343"/>
    </location>
</feature>
<dbReference type="EMBL" id="PDDX01000001">
    <property type="protein sequence ID" value="PHI28753.1"/>
    <property type="molecule type" value="Genomic_DNA"/>
</dbReference>
<feature type="signal peptide" evidence="10">
    <location>
        <begin position="1"/>
        <end position="22"/>
    </location>
</feature>
<dbReference type="InterPro" id="IPR005467">
    <property type="entry name" value="His_kinase_dom"/>
</dbReference>
<dbReference type="Gene3D" id="1.10.287.130">
    <property type="match status" value="1"/>
</dbReference>
<dbReference type="SUPFAM" id="SSF53850">
    <property type="entry name" value="Periplasmic binding protein-like II"/>
    <property type="match status" value="1"/>
</dbReference>
<accession>A0A2C6DJ37</accession>
<reference evidence="13 15" key="3">
    <citation type="submission" date="2019-03" db="EMBL/GenBank/DDBJ databases">
        <authorList>
            <consortium name="Pathogen Informatics"/>
        </authorList>
    </citation>
    <scope>NUCLEOTIDE SEQUENCE [LARGE SCALE GENOMIC DNA]</scope>
    <source>
        <strain evidence="13 15">NCTC12282</strain>
    </source>
</reference>
<evidence type="ECO:0000256" key="1">
    <source>
        <dbReference type="ARBA" id="ARBA00000085"/>
    </source>
</evidence>
<dbReference type="OrthoDB" id="9772100at2"/>
<evidence type="ECO:0000256" key="5">
    <source>
        <dbReference type="ARBA" id="ARBA00022741"/>
    </source>
</evidence>
<evidence type="ECO:0000256" key="2">
    <source>
        <dbReference type="ARBA" id="ARBA00012438"/>
    </source>
</evidence>
<comment type="catalytic activity">
    <reaction evidence="1">
        <text>ATP + protein L-histidine = ADP + protein N-phospho-L-histidine.</text>
        <dbReference type="EC" id="2.7.13.3"/>
    </reaction>
</comment>
<keyword evidence="9" id="KW-0812">Transmembrane</keyword>
<dbReference type="PROSITE" id="PS50109">
    <property type="entry name" value="HIS_KIN"/>
    <property type="match status" value="1"/>
</dbReference>
<evidence type="ECO:0000256" key="10">
    <source>
        <dbReference type="SAM" id="SignalP"/>
    </source>
</evidence>
<dbReference type="CDD" id="cd00082">
    <property type="entry name" value="HisKA"/>
    <property type="match status" value="1"/>
</dbReference>
<name>A0A2C6DJ37_9GAMM</name>
<dbReference type="InterPro" id="IPR003661">
    <property type="entry name" value="HisK_dim/P_dom"/>
</dbReference>
<evidence type="ECO:0000259" key="11">
    <source>
        <dbReference type="PROSITE" id="PS50109"/>
    </source>
</evidence>